<feature type="signal peptide" evidence="1">
    <location>
        <begin position="1"/>
        <end position="18"/>
    </location>
</feature>
<evidence type="ECO:0000313" key="2">
    <source>
        <dbReference type="EMBL" id="MDD0824573.1"/>
    </source>
</evidence>
<sequence>MNRLKLMLLGMFVLGLTACNSQSTKIAKPTQVGYLKDNISQAELNNRLNYKRYSYYCHNFATGEASYLATYFPLWKESRLKDNFGFYFQLNGGKAQPFDHLENKALNMAATRFEVLYRSYYLIEGSYVDLKARERSSVYYKNNLPWLECREG</sequence>
<gene>
    <name evidence="2" type="ORF">PTQ27_08885</name>
</gene>
<dbReference type="PROSITE" id="PS51257">
    <property type="entry name" value="PROKAR_LIPOPROTEIN"/>
    <property type="match status" value="1"/>
</dbReference>
<evidence type="ECO:0000313" key="3">
    <source>
        <dbReference type="Proteomes" id="UP001221909"/>
    </source>
</evidence>
<accession>A0ABT5MUN0</accession>
<dbReference type="Proteomes" id="UP001221909">
    <property type="component" value="Unassembled WGS sequence"/>
</dbReference>
<evidence type="ECO:0008006" key="4">
    <source>
        <dbReference type="Google" id="ProtNLM"/>
    </source>
</evidence>
<keyword evidence="3" id="KW-1185">Reference proteome</keyword>
<reference evidence="2 3" key="1">
    <citation type="submission" date="2023-02" db="EMBL/GenBank/DDBJ databases">
        <title>Mannheimia cairiniae sp. nov., a novel species of Mannheimia obtained from moscovy ducks (Cairina moschata) and reclassification of Mannheimia ovis as heterotypic synonym of Mannheimia pernigra.</title>
        <authorList>
            <person name="Christensen H."/>
        </authorList>
    </citation>
    <scope>NUCLEOTIDE SEQUENCE [LARGE SCALE GENOMIC DNA]</scope>
    <source>
        <strain evidence="2 3">AT1</strain>
    </source>
</reference>
<evidence type="ECO:0000256" key="1">
    <source>
        <dbReference type="SAM" id="SignalP"/>
    </source>
</evidence>
<keyword evidence="1" id="KW-0732">Signal</keyword>
<protein>
    <recommendedName>
        <fullName evidence="4">Lipoprotein</fullName>
    </recommendedName>
</protein>
<name>A0ABT5MUN0_9PAST</name>
<dbReference type="RefSeq" id="WP_273748220.1">
    <property type="nucleotide sequence ID" value="NZ_JAQSJE010000008.1"/>
</dbReference>
<dbReference type="EMBL" id="JAQSJE010000008">
    <property type="protein sequence ID" value="MDD0824573.1"/>
    <property type="molecule type" value="Genomic_DNA"/>
</dbReference>
<organism evidence="2 3">
    <name type="scientific">Mannheimia cairinae</name>
    <dbReference type="NCBI Taxonomy" id="3025936"/>
    <lineage>
        <taxon>Bacteria</taxon>
        <taxon>Pseudomonadati</taxon>
        <taxon>Pseudomonadota</taxon>
        <taxon>Gammaproteobacteria</taxon>
        <taxon>Pasteurellales</taxon>
        <taxon>Pasteurellaceae</taxon>
        <taxon>Mannheimia</taxon>
    </lineage>
</organism>
<comment type="caution">
    <text evidence="2">The sequence shown here is derived from an EMBL/GenBank/DDBJ whole genome shotgun (WGS) entry which is preliminary data.</text>
</comment>
<proteinExistence type="predicted"/>
<feature type="chain" id="PRO_5046429885" description="Lipoprotein" evidence="1">
    <location>
        <begin position="19"/>
        <end position="152"/>
    </location>
</feature>